<evidence type="ECO:0000313" key="10">
    <source>
        <dbReference type="Proteomes" id="UP000594468"/>
    </source>
</evidence>
<evidence type="ECO:0000256" key="6">
    <source>
        <dbReference type="ARBA" id="ARBA00023136"/>
    </source>
</evidence>
<accession>A0A7S8EE08</accession>
<gene>
    <name evidence="9" type="ORF">G4Y79_04700</name>
</gene>
<dbReference type="KEGG" id="pmet:G4Y79_04700"/>
<dbReference type="CDD" id="cd06261">
    <property type="entry name" value="TM_PBP2"/>
    <property type="match status" value="1"/>
</dbReference>
<dbReference type="SUPFAM" id="SSF161098">
    <property type="entry name" value="MetI-like"/>
    <property type="match status" value="1"/>
</dbReference>
<dbReference type="Pfam" id="PF00528">
    <property type="entry name" value="BPD_transp_1"/>
    <property type="match status" value="1"/>
</dbReference>
<keyword evidence="3" id="KW-1003">Cell membrane</keyword>
<keyword evidence="10" id="KW-1185">Reference proteome</keyword>
<dbReference type="GO" id="GO:0005886">
    <property type="term" value="C:plasma membrane"/>
    <property type="evidence" value="ECO:0007669"/>
    <property type="project" value="UniProtKB-SubCell"/>
</dbReference>
<protein>
    <submittedName>
        <fullName evidence="9">Carbohydrate ABC transporter permease</fullName>
    </submittedName>
</protein>
<proteinExistence type="inferred from homology"/>
<dbReference type="AlphaFoldDB" id="A0A7S8EE08"/>
<comment type="similarity">
    <text evidence="7">Belongs to the binding-protein-dependent transport system permease family.</text>
</comment>
<evidence type="ECO:0000256" key="3">
    <source>
        <dbReference type="ARBA" id="ARBA00022475"/>
    </source>
</evidence>
<dbReference type="InterPro" id="IPR000515">
    <property type="entry name" value="MetI-like"/>
</dbReference>
<feature type="transmembrane region" description="Helical" evidence="7">
    <location>
        <begin position="60"/>
        <end position="81"/>
    </location>
</feature>
<dbReference type="EMBL" id="CP062983">
    <property type="protein sequence ID" value="QPC85114.1"/>
    <property type="molecule type" value="Genomic_DNA"/>
</dbReference>
<dbReference type="PROSITE" id="PS50928">
    <property type="entry name" value="ABC_TM1"/>
    <property type="match status" value="1"/>
</dbReference>
<feature type="transmembrane region" description="Helical" evidence="7">
    <location>
        <begin position="178"/>
        <end position="199"/>
    </location>
</feature>
<evidence type="ECO:0000256" key="1">
    <source>
        <dbReference type="ARBA" id="ARBA00004651"/>
    </source>
</evidence>
<feature type="domain" description="ABC transmembrane type-1" evidence="8">
    <location>
        <begin position="56"/>
        <end position="247"/>
    </location>
</feature>
<evidence type="ECO:0000256" key="5">
    <source>
        <dbReference type="ARBA" id="ARBA00022989"/>
    </source>
</evidence>
<feature type="transmembrane region" description="Helical" evidence="7">
    <location>
        <begin position="93"/>
        <end position="114"/>
    </location>
</feature>
<dbReference type="PANTHER" id="PTHR43744:SF12">
    <property type="entry name" value="ABC TRANSPORTER PERMEASE PROTEIN MG189-RELATED"/>
    <property type="match status" value="1"/>
</dbReference>
<dbReference type="PANTHER" id="PTHR43744">
    <property type="entry name" value="ABC TRANSPORTER PERMEASE PROTEIN MG189-RELATED-RELATED"/>
    <property type="match status" value="1"/>
</dbReference>
<comment type="subcellular location">
    <subcellularLocation>
        <location evidence="1 7">Cell membrane</location>
        <topology evidence="1 7">Multi-pass membrane protein</topology>
    </subcellularLocation>
</comment>
<dbReference type="Proteomes" id="UP000594468">
    <property type="component" value="Chromosome"/>
</dbReference>
<evidence type="ECO:0000256" key="7">
    <source>
        <dbReference type="RuleBase" id="RU363032"/>
    </source>
</evidence>
<dbReference type="GO" id="GO:0055085">
    <property type="term" value="P:transmembrane transport"/>
    <property type="evidence" value="ECO:0007669"/>
    <property type="project" value="InterPro"/>
</dbReference>
<evidence type="ECO:0000256" key="2">
    <source>
        <dbReference type="ARBA" id="ARBA00022448"/>
    </source>
</evidence>
<evidence type="ECO:0000259" key="8">
    <source>
        <dbReference type="PROSITE" id="PS50928"/>
    </source>
</evidence>
<dbReference type="InterPro" id="IPR035906">
    <property type="entry name" value="MetI-like_sf"/>
</dbReference>
<keyword evidence="4 7" id="KW-0812">Transmembrane</keyword>
<sequence>MLLLVVIMVLPFAWMLSTSLKAQEYILQTPPELIPNPVTLESYTGLAERIDLGRTFFNSMFVAVVGTIGQIIVAAMAAFAFARMQWRGRNTVFLLYLVTMMIPSVVLVIPQFILVRSLGWINSYMALIVPPLFSAFGTFLLRQSFLGLPKDFEEAAFVDGANYFTIFWRIILPLSQPALATLAVFSFMGLWNAYLWPLFVARRDVVMTLPVALATLQASPRALTEWNMVMAGAVVTVLPILLIYMLAQRWFVSGIISGGIKG</sequence>
<evidence type="ECO:0000256" key="4">
    <source>
        <dbReference type="ARBA" id="ARBA00022692"/>
    </source>
</evidence>
<feature type="transmembrane region" description="Helical" evidence="7">
    <location>
        <begin position="226"/>
        <end position="247"/>
    </location>
</feature>
<name>A0A7S8EE08_9CHLR</name>
<reference evidence="9 10" key="1">
    <citation type="submission" date="2020-02" db="EMBL/GenBank/DDBJ databases">
        <authorList>
            <person name="Zheng R.K."/>
            <person name="Sun C.M."/>
        </authorList>
    </citation>
    <scope>NUCLEOTIDE SEQUENCE [LARGE SCALE GENOMIC DNA]</scope>
    <source>
        <strain evidence="10">rifampicinis</strain>
    </source>
</reference>
<dbReference type="Gene3D" id="1.10.3720.10">
    <property type="entry name" value="MetI-like"/>
    <property type="match status" value="1"/>
</dbReference>
<organism evidence="9 10">
    <name type="scientific">Phototrophicus methaneseepsis</name>
    <dbReference type="NCBI Taxonomy" id="2710758"/>
    <lineage>
        <taxon>Bacteria</taxon>
        <taxon>Bacillati</taxon>
        <taxon>Chloroflexota</taxon>
        <taxon>Candidatus Thermofontia</taxon>
        <taxon>Phototrophicales</taxon>
        <taxon>Phototrophicaceae</taxon>
        <taxon>Phototrophicus</taxon>
    </lineage>
</organism>
<keyword evidence="5 7" id="KW-1133">Transmembrane helix</keyword>
<feature type="transmembrane region" description="Helical" evidence="7">
    <location>
        <begin position="120"/>
        <end position="141"/>
    </location>
</feature>
<keyword evidence="2 7" id="KW-0813">Transport</keyword>
<keyword evidence="6 7" id="KW-0472">Membrane</keyword>
<evidence type="ECO:0000313" key="9">
    <source>
        <dbReference type="EMBL" id="QPC85114.1"/>
    </source>
</evidence>